<keyword evidence="3" id="KW-1185">Reference proteome</keyword>
<evidence type="ECO:0000313" key="2">
    <source>
        <dbReference type="EMBL" id="RAI37068.1"/>
    </source>
</evidence>
<dbReference type="AlphaFoldDB" id="A0A327KP07"/>
<sequence>MARSTDSQPARAVALLEARGMMRTAEFRAAGITAATVNRLVAAGHVAKVARGLYTLPDVAIDLHHPLAAAAKLVRNGVICLDSALSFHDLTDRMPARVWMAIGARDWRPTIEALPVAIIRFNDAVFSDGIESHEIDRVVVRIYGPAKTVSDMFFHGLRQKRWYDSDIGVAQAVQALKETLRRRKATPAEIAAHARTAGIWETVRPYLEALVADA</sequence>
<dbReference type="Proteomes" id="UP000248863">
    <property type="component" value="Unassembled WGS sequence"/>
</dbReference>
<evidence type="ECO:0000259" key="1">
    <source>
        <dbReference type="Pfam" id="PF13338"/>
    </source>
</evidence>
<proteinExistence type="predicted"/>
<evidence type="ECO:0000313" key="3">
    <source>
        <dbReference type="Proteomes" id="UP000248863"/>
    </source>
</evidence>
<name>A0A327KP07_9BRAD</name>
<accession>A0A327KP07</accession>
<dbReference type="Pfam" id="PF13338">
    <property type="entry name" value="AbiEi_4"/>
    <property type="match status" value="1"/>
</dbReference>
<comment type="caution">
    <text evidence="2">The sequence shown here is derived from an EMBL/GenBank/DDBJ whole genome shotgun (WGS) entry which is preliminary data.</text>
</comment>
<organism evidence="2 3">
    <name type="scientific">Rhodoplanes elegans</name>
    <dbReference type="NCBI Taxonomy" id="29408"/>
    <lineage>
        <taxon>Bacteria</taxon>
        <taxon>Pseudomonadati</taxon>
        <taxon>Pseudomonadota</taxon>
        <taxon>Alphaproteobacteria</taxon>
        <taxon>Hyphomicrobiales</taxon>
        <taxon>Nitrobacteraceae</taxon>
        <taxon>Rhodoplanes</taxon>
    </lineage>
</organism>
<dbReference type="EMBL" id="NPEU01000196">
    <property type="protein sequence ID" value="RAI37068.1"/>
    <property type="molecule type" value="Genomic_DNA"/>
</dbReference>
<protein>
    <submittedName>
        <fullName evidence="2">Transcriptional regulator</fullName>
    </submittedName>
</protein>
<dbReference type="InterPro" id="IPR025159">
    <property type="entry name" value="AbiEi_N"/>
</dbReference>
<dbReference type="OrthoDB" id="9789781at2"/>
<reference evidence="2 3" key="1">
    <citation type="submission" date="2017-07" db="EMBL/GenBank/DDBJ databases">
        <title>Draft Genome Sequences of Select Purple Nonsulfur Bacteria.</title>
        <authorList>
            <person name="Lasarre B."/>
            <person name="Mckinlay J.B."/>
        </authorList>
    </citation>
    <scope>NUCLEOTIDE SEQUENCE [LARGE SCALE GENOMIC DNA]</scope>
    <source>
        <strain evidence="2 3">DSM 11907</strain>
    </source>
</reference>
<feature type="domain" description="AbiEi antitoxin N-terminal" evidence="1">
    <location>
        <begin position="20"/>
        <end position="57"/>
    </location>
</feature>
<gene>
    <name evidence="2" type="ORF">CH338_16650</name>
</gene>